<dbReference type="GO" id="GO:0031411">
    <property type="term" value="C:gas vesicle"/>
    <property type="evidence" value="ECO:0007669"/>
    <property type="project" value="UniProtKB-SubCell"/>
</dbReference>
<evidence type="ECO:0000256" key="3">
    <source>
        <dbReference type="ARBA" id="ARBA00035643"/>
    </source>
</evidence>
<dbReference type="AlphaFoldDB" id="A0A2A9EKP2"/>
<dbReference type="RefSeq" id="WP_170037330.1">
    <property type="nucleotide sequence ID" value="NZ_PDJI01000004.1"/>
</dbReference>
<comment type="subcellular location">
    <subcellularLocation>
        <location evidence="2">Gas vesicle</location>
    </subcellularLocation>
</comment>
<dbReference type="PANTHER" id="PTHR36852">
    <property type="entry name" value="PROTEIN GVPL 2"/>
    <property type="match status" value="1"/>
</dbReference>
<evidence type="ECO:0000256" key="2">
    <source>
        <dbReference type="ARBA" id="ARBA00035108"/>
    </source>
</evidence>
<keyword evidence="4" id="KW-0175">Coiled coil</keyword>
<evidence type="ECO:0000313" key="5">
    <source>
        <dbReference type="EMBL" id="PFG39363.1"/>
    </source>
</evidence>
<dbReference type="InterPro" id="IPR009430">
    <property type="entry name" value="GvpL/GvpF"/>
</dbReference>
<evidence type="ECO:0000256" key="1">
    <source>
        <dbReference type="ARBA" id="ARBA00022987"/>
    </source>
</evidence>
<organism evidence="5 6">
    <name type="scientific">Georgenia soli</name>
    <dbReference type="NCBI Taxonomy" id="638953"/>
    <lineage>
        <taxon>Bacteria</taxon>
        <taxon>Bacillati</taxon>
        <taxon>Actinomycetota</taxon>
        <taxon>Actinomycetes</taxon>
        <taxon>Micrococcales</taxon>
        <taxon>Bogoriellaceae</taxon>
        <taxon>Georgenia</taxon>
    </lineage>
</organism>
<keyword evidence="1" id="KW-0304">Gas vesicle</keyword>
<dbReference type="Pfam" id="PF06386">
    <property type="entry name" value="GvpL_GvpF"/>
    <property type="match status" value="1"/>
</dbReference>
<reference evidence="5 6" key="1">
    <citation type="submission" date="2017-10" db="EMBL/GenBank/DDBJ databases">
        <title>Sequencing the genomes of 1000 actinobacteria strains.</title>
        <authorList>
            <person name="Klenk H.-P."/>
        </authorList>
    </citation>
    <scope>NUCLEOTIDE SEQUENCE [LARGE SCALE GENOMIC DNA]</scope>
    <source>
        <strain evidence="5 6">DSM 21838</strain>
    </source>
</reference>
<dbReference type="PANTHER" id="PTHR36852:SF1">
    <property type="entry name" value="PROTEIN GVPL 2"/>
    <property type="match status" value="1"/>
</dbReference>
<evidence type="ECO:0000256" key="4">
    <source>
        <dbReference type="SAM" id="Coils"/>
    </source>
</evidence>
<accession>A0A2A9EKP2</accession>
<dbReference type="EMBL" id="PDJI01000004">
    <property type="protein sequence ID" value="PFG39363.1"/>
    <property type="molecule type" value="Genomic_DNA"/>
</dbReference>
<sequence length="260" mass="28503">MTTGLYVYAVVAGEPADLGTGIDGAALEVVTGPDDVAAVVHRHAAGPYEGADDDVRRWVVEHSDVVERVWERTGTVLPMSFNVIVAEGEETPARARLQEWLGAGAQQLRERLDALKDRVELRVEIGLDQHQVGGRNPDVVAMQAELETRPQGVRRLMRKRLDQLEREVTDALADERYQQYRRRLAAVSEELSENRSARPGEGVVSVLTVSLLVPRDAVPGVGRELAAIQDEEPAAVIRYLGPWPPYSFADVPGLTAPTMA</sequence>
<protein>
    <submittedName>
        <fullName evidence="5">Gas vesicle protein GvpL/GvpF</fullName>
    </submittedName>
</protein>
<name>A0A2A9EKP2_9MICO</name>
<gene>
    <name evidence="5" type="ORF">ATJ97_1867</name>
</gene>
<keyword evidence="6" id="KW-1185">Reference proteome</keyword>
<feature type="coiled-coil region" evidence="4">
    <location>
        <begin position="154"/>
        <end position="197"/>
    </location>
</feature>
<evidence type="ECO:0000313" key="6">
    <source>
        <dbReference type="Proteomes" id="UP000222106"/>
    </source>
</evidence>
<dbReference type="Proteomes" id="UP000222106">
    <property type="component" value="Unassembled WGS sequence"/>
</dbReference>
<comment type="caution">
    <text evidence="5">The sequence shown here is derived from an EMBL/GenBank/DDBJ whole genome shotgun (WGS) entry which is preliminary data.</text>
</comment>
<dbReference type="GO" id="GO:0031412">
    <property type="term" value="P:gas vesicle organization"/>
    <property type="evidence" value="ECO:0007669"/>
    <property type="project" value="InterPro"/>
</dbReference>
<comment type="similarity">
    <text evidence="3">Belongs to the gas vesicle GvpF/GvpL family.</text>
</comment>
<proteinExistence type="inferred from homology"/>